<dbReference type="Pfam" id="PF01494">
    <property type="entry name" value="FAD_binding_3"/>
    <property type="match status" value="1"/>
</dbReference>
<comment type="similarity">
    <text evidence="2">Belongs to the ETF-QO/FixC family.</text>
</comment>
<dbReference type="EMBL" id="PYHR01000002">
    <property type="protein sequence ID" value="PWD50195.1"/>
    <property type="molecule type" value="Genomic_DNA"/>
</dbReference>
<feature type="domain" description="FAD-binding" evidence="6">
    <location>
        <begin position="10"/>
        <end position="192"/>
    </location>
</feature>
<organism evidence="7 8">
    <name type="scientific">Serinibacter arcticus</name>
    <dbReference type="NCBI Taxonomy" id="1655435"/>
    <lineage>
        <taxon>Bacteria</taxon>
        <taxon>Bacillati</taxon>
        <taxon>Actinomycetota</taxon>
        <taxon>Actinomycetes</taxon>
        <taxon>Micrococcales</taxon>
        <taxon>Beutenbergiaceae</taxon>
        <taxon>Serinibacter</taxon>
    </lineage>
</organism>
<keyword evidence="5" id="KW-0560">Oxidoreductase</keyword>
<reference evidence="7 8" key="1">
    <citation type="submission" date="2018-03" db="EMBL/GenBank/DDBJ databases">
        <title>Genome assembly of novel Miniimonas species PCH200.</title>
        <authorList>
            <person name="Thakur V."/>
            <person name="Kumar V."/>
            <person name="Singh D."/>
        </authorList>
    </citation>
    <scope>NUCLEOTIDE SEQUENCE [LARGE SCALE GENOMIC DNA]</scope>
    <source>
        <strain evidence="7 8">PCH200</strain>
    </source>
</reference>
<evidence type="ECO:0000313" key="7">
    <source>
        <dbReference type="EMBL" id="PWD50195.1"/>
    </source>
</evidence>
<gene>
    <name evidence="7" type="ORF">C8046_05480</name>
</gene>
<keyword evidence="3" id="KW-0285">Flavoprotein</keyword>
<evidence type="ECO:0000256" key="3">
    <source>
        <dbReference type="ARBA" id="ARBA00022630"/>
    </source>
</evidence>
<dbReference type="SUPFAM" id="SSF54373">
    <property type="entry name" value="FAD-linked reductases, C-terminal domain"/>
    <property type="match status" value="1"/>
</dbReference>
<dbReference type="PRINTS" id="PR00420">
    <property type="entry name" value="RNGMNOXGNASE"/>
</dbReference>
<dbReference type="RefSeq" id="WP_109228578.1">
    <property type="nucleotide sequence ID" value="NZ_PYHR01000002.1"/>
</dbReference>
<dbReference type="Proteomes" id="UP000245166">
    <property type="component" value="Unassembled WGS sequence"/>
</dbReference>
<name>A0A2U1ZT80_9MICO</name>
<evidence type="ECO:0000259" key="6">
    <source>
        <dbReference type="Pfam" id="PF01494"/>
    </source>
</evidence>
<protein>
    <submittedName>
        <fullName evidence="7">FAD-dependent oxidoreductase</fullName>
    </submittedName>
</protein>
<evidence type="ECO:0000256" key="4">
    <source>
        <dbReference type="ARBA" id="ARBA00022827"/>
    </source>
</evidence>
<dbReference type="OrthoDB" id="833207at2"/>
<dbReference type="PANTHER" id="PTHR43624:SF2">
    <property type="entry name" value="ELECTRON TRANSFER FLAVOPROTEIN-QUINONE OXIDOREDUCTASE YDIS-RELATED"/>
    <property type="match status" value="1"/>
</dbReference>
<dbReference type="AlphaFoldDB" id="A0A2U1ZT80"/>
<comment type="cofactor">
    <cofactor evidence="1">
        <name>FAD</name>
        <dbReference type="ChEBI" id="CHEBI:57692"/>
    </cofactor>
</comment>
<evidence type="ECO:0000256" key="1">
    <source>
        <dbReference type="ARBA" id="ARBA00001974"/>
    </source>
</evidence>
<proteinExistence type="inferred from homology"/>
<dbReference type="InterPro" id="IPR002938">
    <property type="entry name" value="FAD-bd"/>
</dbReference>
<dbReference type="Gene3D" id="3.50.50.60">
    <property type="entry name" value="FAD/NAD(P)-binding domain"/>
    <property type="match status" value="1"/>
</dbReference>
<sequence length="443" mass="45848">MSLASDDVDFDAVVVGAGPAGSLAALRLAQRGLSVVLIERGEAPGAKNLSGGVLYPYELATAIPTFAAQAPVERTVTRHVTTFLQADSAVSLDYAGDHLASPVATADTAAPNAVTVLRARLDPWLAARAEEAGAFLMPGVKVDALERDAGGAVVGVRAGEEVLRSRVVVAADGVNSFLARDAGLRPKPPAHHLAVGVKAVLAMEPGRIADRFGVDDAGGAAHAVVGDATAGVAGGGFVYTNRDSLSVGLVLRLDDLVRSGRTAHELFERFLAHPGLRRYLAGAEAVEYGSHLVAEGGLAMVGEVVHDGLVLTGDAAGLTINSGLVLRGMDLAVASGIAAGDAVADAIEAGDVTRTGLERYRTALEATTAMADLRTYERAPAFFSRRGPYGPWGRTAADVLRAAYTLDGAPRRPVRTLVRDALRRSDASPTTWAQDAWAAVRSL</sequence>
<accession>A0A2U1ZT80</accession>
<dbReference type="PANTHER" id="PTHR43624">
    <property type="entry name" value="ELECTRON TRANSFER FLAVOPROTEIN-QUINONE OXIDOREDUCTASE YDIS-RELATED"/>
    <property type="match status" value="1"/>
</dbReference>
<keyword evidence="8" id="KW-1185">Reference proteome</keyword>
<dbReference type="InterPro" id="IPR036188">
    <property type="entry name" value="FAD/NAD-bd_sf"/>
</dbReference>
<dbReference type="GO" id="GO:0016491">
    <property type="term" value="F:oxidoreductase activity"/>
    <property type="evidence" value="ECO:0007669"/>
    <property type="project" value="UniProtKB-KW"/>
</dbReference>
<dbReference type="GO" id="GO:0071949">
    <property type="term" value="F:FAD binding"/>
    <property type="evidence" value="ECO:0007669"/>
    <property type="project" value="InterPro"/>
</dbReference>
<dbReference type="InterPro" id="IPR039651">
    <property type="entry name" value="FixC-like"/>
</dbReference>
<dbReference type="SUPFAM" id="SSF51905">
    <property type="entry name" value="FAD/NAD(P)-binding domain"/>
    <property type="match status" value="1"/>
</dbReference>
<evidence type="ECO:0000256" key="2">
    <source>
        <dbReference type="ARBA" id="ARBA00006796"/>
    </source>
</evidence>
<comment type="caution">
    <text evidence="7">The sequence shown here is derived from an EMBL/GenBank/DDBJ whole genome shotgun (WGS) entry which is preliminary data.</text>
</comment>
<keyword evidence="4" id="KW-0274">FAD</keyword>
<evidence type="ECO:0000256" key="5">
    <source>
        <dbReference type="ARBA" id="ARBA00023002"/>
    </source>
</evidence>
<evidence type="ECO:0000313" key="8">
    <source>
        <dbReference type="Proteomes" id="UP000245166"/>
    </source>
</evidence>